<dbReference type="RefSeq" id="WP_122059801.1">
    <property type="nucleotide sequence ID" value="NZ_RFAQ01000053.1"/>
</dbReference>
<dbReference type="Proteomes" id="UP000277999">
    <property type="component" value="Unassembled WGS sequence"/>
</dbReference>
<name>A0A3M0SHF3_9CLOT</name>
<protein>
    <submittedName>
        <fullName evidence="1">Uncharacterized protein</fullName>
    </submittedName>
</protein>
<sequence length="486" mass="57001">MSITLPKRPNEETLKMLIKANYFLEHAKQHASLDNDFDIMIAIHNLDNAIEYTLRILIRHLEIEEATGKTINTCELSQLIGEIQRYLKENTNQSLSYVQEIKMIREMRNMVQHAMILPVKEVKTYLMYGTKFFEKTLIKFFGITSNDIRYSTLIQSEIIKKQLHKAEEEINSEHYLKSIVASRDAFEYANFIYNNNFIHRIQRAPALSELKDTSANLYHYLRDIDEKISLDMASVDVHKYQRYKEYVDYIPSEYQADWHGNSVLQRPWEKGDAEFCYLFVANTVLHWELSNYKPIDTSNLNKESLPIKFIEKMCDVDTGEVFQKYSCQYALNDKSARLFYCNENNIDKIKSSLKKEIITAEVMRYLGENLNAHHTNLLMVYNYDINLIMNNPATWEVMIIYKDIPLTRKDFFGLNMINIDECNEKSLIAAGIDRKIIDIVLSFMSENAPIDTVEKAYDLDTRLKDVNNYQIWSFISPNLIKCLSNS</sequence>
<organism evidence="1 2">
    <name type="scientific">Clostridium autoethanogenum</name>
    <dbReference type="NCBI Taxonomy" id="84023"/>
    <lineage>
        <taxon>Bacteria</taxon>
        <taxon>Bacillati</taxon>
        <taxon>Bacillota</taxon>
        <taxon>Clostridia</taxon>
        <taxon>Eubacteriales</taxon>
        <taxon>Clostridiaceae</taxon>
        <taxon>Clostridium</taxon>
    </lineage>
</organism>
<comment type="caution">
    <text evidence="1">The sequence shown here is derived from an EMBL/GenBank/DDBJ whole genome shotgun (WGS) entry which is preliminary data.</text>
</comment>
<evidence type="ECO:0000313" key="1">
    <source>
        <dbReference type="EMBL" id="RMC97789.1"/>
    </source>
</evidence>
<accession>A0A3M0SHF3</accession>
<dbReference type="AlphaFoldDB" id="A0A3M0SHF3"/>
<reference evidence="1 2" key="1">
    <citation type="submission" date="2018-10" db="EMBL/GenBank/DDBJ databases">
        <title>Genome-centric metagenomics revealed C2 chemical producing, CO utilizing Clostridium with novel acetogenic gene cluster.</title>
        <authorList>
            <person name="Kang H."/>
            <person name="Park B."/>
            <person name="Choi I.G."/>
            <person name="Chang I.S."/>
        </authorList>
    </citation>
    <scope>NUCLEOTIDE SEQUENCE [LARGE SCALE GENOMIC DNA]</scope>
    <source>
        <strain evidence="1 2">H21-9</strain>
    </source>
</reference>
<evidence type="ECO:0000313" key="2">
    <source>
        <dbReference type="Proteomes" id="UP000277999"/>
    </source>
</evidence>
<proteinExistence type="predicted"/>
<dbReference type="EMBL" id="RFAQ01000053">
    <property type="protein sequence ID" value="RMC97789.1"/>
    <property type="molecule type" value="Genomic_DNA"/>
</dbReference>
<gene>
    <name evidence="1" type="ORF">D9O40_14255</name>
</gene>